<evidence type="ECO:0000313" key="1">
    <source>
        <dbReference type="EMBL" id="KAK5634622.1"/>
    </source>
</evidence>
<protein>
    <submittedName>
        <fullName evidence="1">Uncharacterized protein</fullName>
    </submittedName>
</protein>
<dbReference type="Proteomes" id="UP001305414">
    <property type="component" value="Unassembled WGS sequence"/>
</dbReference>
<reference evidence="1 2" key="1">
    <citation type="submission" date="2023-10" db="EMBL/GenBank/DDBJ databases">
        <title>Draft genome sequence of Xylaria bambusicola isolate GMP-LS, the root and basal stem rot pathogen of sugarcane in Indonesia.</title>
        <authorList>
            <person name="Selvaraj P."/>
            <person name="Muralishankar V."/>
            <person name="Muruganantham S."/>
            <person name="Sp S."/>
            <person name="Haryani S."/>
            <person name="Lau K.J.X."/>
            <person name="Naqvi N.I."/>
        </authorList>
    </citation>
    <scope>NUCLEOTIDE SEQUENCE [LARGE SCALE GENOMIC DNA]</scope>
    <source>
        <strain evidence="1">GMP-LS</strain>
    </source>
</reference>
<keyword evidence="2" id="KW-1185">Reference proteome</keyword>
<gene>
    <name evidence="1" type="ORF">RRF57_010335</name>
</gene>
<dbReference type="AlphaFoldDB" id="A0AAN7Z8G1"/>
<organism evidence="1 2">
    <name type="scientific">Xylaria bambusicola</name>
    <dbReference type="NCBI Taxonomy" id="326684"/>
    <lineage>
        <taxon>Eukaryota</taxon>
        <taxon>Fungi</taxon>
        <taxon>Dikarya</taxon>
        <taxon>Ascomycota</taxon>
        <taxon>Pezizomycotina</taxon>
        <taxon>Sordariomycetes</taxon>
        <taxon>Xylariomycetidae</taxon>
        <taxon>Xylariales</taxon>
        <taxon>Xylariaceae</taxon>
        <taxon>Xylaria</taxon>
    </lineage>
</organism>
<comment type="caution">
    <text evidence="1">The sequence shown here is derived from an EMBL/GenBank/DDBJ whole genome shotgun (WGS) entry which is preliminary data.</text>
</comment>
<accession>A0AAN7Z8G1</accession>
<dbReference type="EMBL" id="JAWHQM010000043">
    <property type="protein sequence ID" value="KAK5634622.1"/>
    <property type="molecule type" value="Genomic_DNA"/>
</dbReference>
<evidence type="ECO:0000313" key="2">
    <source>
        <dbReference type="Proteomes" id="UP001305414"/>
    </source>
</evidence>
<sequence>MCLVRMVVAMGWPPRQPNEENPQPVIEEPDGPPYAAFAHGDLFVDRSIGNIMVGELAPNDPNSEHARTSYLTLYFRYDQQILASMATDALGRSHTHVTPYRPRGNGGAVMIELIALDHTKGQIAYNRTETHSSVRVNGKGPFPTFGEDLLRQDDYGGLVYPWLDRRMRALVSECLAQDPDMRSDPRALLEDIKSMVRDRNGEYYANQPAHDNIEESDEAIRRILDTVLNNA</sequence>
<name>A0AAN7Z8G1_9PEZI</name>
<proteinExistence type="predicted"/>